<dbReference type="InterPro" id="IPR020946">
    <property type="entry name" value="Flavin_mOase-like"/>
</dbReference>
<sequence>MTGVGQTVDEHLARGIGFTGAGIADGQHGDIQVKPDVSHYEGQHVVFKDGTREPLDLVLYATGYKWSCPYAAKYFEWQGGRPRLYLSIFSREHHNLFGIGYVETNSSAYKLFDSEAHAVACYLRDQLHQKTQASHFDQLIATDDPDLSGGIKFVKSQRHEVYLEAHALKKYLRKLFHTLGWPAVEEGYYKSLRKGTGYIPAPMQQKVAIQETCL</sequence>
<dbReference type="Gene3D" id="3.50.50.60">
    <property type="entry name" value="FAD/NAD(P)-binding domain"/>
    <property type="match status" value="2"/>
</dbReference>
<dbReference type="Proteomes" id="UP000270873">
    <property type="component" value="Unassembled WGS sequence"/>
</dbReference>
<gene>
    <name evidence="4" type="ORF">ALP66_05163</name>
</gene>
<evidence type="ECO:0000313" key="4">
    <source>
        <dbReference type="EMBL" id="RMS42362.1"/>
    </source>
</evidence>
<protein>
    <submittedName>
        <fullName evidence="4">Monooxygenase, flavin-binding family</fullName>
    </submittedName>
</protein>
<evidence type="ECO:0000256" key="3">
    <source>
        <dbReference type="ARBA" id="ARBA00023002"/>
    </source>
</evidence>
<comment type="caution">
    <text evidence="4">The sequence shown here is derived from an EMBL/GenBank/DDBJ whole genome shotgun (WGS) entry which is preliminary data.</text>
</comment>
<keyword evidence="1" id="KW-0285">Flavoprotein</keyword>
<dbReference type="InterPro" id="IPR036188">
    <property type="entry name" value="FAD/NAD-bd_sf"/>
</dbReference>
<dbReference type="GO" id="GO:0004499">
    <property type="term" value="F:N,N-dimethylaniline monooxygenase activity"/>
    <property type="evidence" value="ECO:0007669"/>
    <property type="project" value="InterPro"/>
</dbReference>
<keyword evidence="3" id="KW-0560">Oxidoreductase</keyword>
<dbReference type="GO" id="GO:0050660">
    <property type="term" value="F:flavin adenine dinucleotide binding"/>
    <property type="evidence" value="ECO:0007669"/>
    <property type="project" value="InterPro"/>
</dbReference>
<dbReference type="Pfam" id="PF00743">
    <property type="entry name" value="FMO-like"/>
    <property type="match status" value="1"/>
</dbReference>
<keyword evidence="4" id="KW-0503">Monooxygenase</keyword>
<dbReference type="EMBL" id="RBSP01000795">
    <property type="protein sequence ID" value="RMS42362.1"/>
    <property type="molecule type" value="Genomic_DNA"/>
</dbReference>
<evidence type="ECO:0000256" key="1">
    <source>
        <dbReference type="ARBA" id="ARBA00022630"/>
    </source>
</evidence>
<evidence type="ECO:0000313" key="5">
    <source>
        <dbReference type="Proteomes" id="UP000270873"/>
    </source>
</evidence>
<proteinExistence type="predicted"/>
<organism evidence="4 5">
    <name type="scientific">Pseudomonas amygdali pv. photiniae</name>
    <dbReference type="NCBI Taxonomy" id="251724"/>
    <lineage>
        <taxon>Bacteria</taxon>
        <taxon>Pseudomonadati</taxon>
        <taxon>Pseudomonadota</taxon>
        <taxon>Gammaproteobacteria</taxon>
        <taxon>Pseudomonadales</taxon>
        <taxon>Pseudomonadaceae</taxon>
        <taxon>Pseudomonas</taxon>
        <taxon>Pseudomonas amygdali</taxon>
    </lineage>
</organism>
<accession>A0A658K258</accession>
<keyword evidence="2" id="KW-0274">FAD</keyword>
<reference evidence="4 5" key="1">
    <citation type="submission" date="2018-08" db="EMBL/GenBank/DDBJ databases">
        <title>Recombination of ecologically and evolutionarily significant loci maintains genetic cohesion in the Pseudomonas syringae species complex.</title>
        <authorList>
            <person name="Dillon M."/>
            <person name="Thakur S."/>
            <person name="Almeida R.N.D."/>
            <person name="Weir B.S."/>
            <person name="Guttman D.S."/>
        </authorList>
    </citation>
    <scope>NUCLEOTIDE SEQUENCE [LARGE SCALE GENOMIC DNA]</scope>
    <source>
        <strain evidence="4 5">ICMP 7847</strain>
    </source>
</reference>
<dbReference type="GO" id="GO:0050661">
    <property type="term" value="F:NADP binding"/>
    <property type="evidence" value="ECO:0007669"/>
    <property type="project" value="InterPro"/>
</dbReference>
<name>A0A658K258_PSEA0</name>
<dbReference type="AlphaFoldDB" id="A0A658K258"/>
<evidence type="ECO:0000256" key="2">
    <source>
        <dbReference type="ARBA" id="ARBA00022827"/>
    </source>
</evidence>